<dbReference type="GO" id="GO:0052621">
    <property type="term" value="F:diguanylate cyclase activity"/>
    <property type="evidence" value="ECO:0007669"/>
    <property type="project" value="TreeGrafter"/>
</dbReference>
<dbReference type="Gene3D" id="3.30.70.270">
    <property type="match status" value="2"/>
</dbReference>
<feature type="transmembrane region" description="Helical" evidence="1">
    <location>
        <begin position="102"/>
        <end position="122"/>
    </location>
</feature>
<gene>
    <name evidence="3" type="ORF">Heshes_05260</name>
    <name evidence="4" type="ORF">SAMN04489725_10146</name>
</gene>
<dbReference type="EMBL" id="FNOJ01000001">
    <property type="protein sequence ID" value="SDW01348.1"/>
    <property type="molecule type" value="Genomic_DNA"/>
</dbReference>
<dbReference type="InterPro" id="IPR000160">
    <property type="entry name" value="GGDEF_dom"/>
</dbReference>
<reference evidence="5" key="1">
    <citation type="submission" date="2016-10" db="EMBL/GenBank/DDBJ databases">
        <authorList>
            <person name="Varghese N."/>
        </authorList>
    </citation>
    <scope>NUCLEOTIDE SEQUENCE [LARGE SCALE GENOMIC DNA]</scope>
    <source>
        <strain evidence="5">DSM 12489</strain>
    </source>
</reference>
<dbReference type="Gene3D" id="3.30.450.40">
    <property type="match status" value="1"/>
</dbReference>
<dbReference type="SUPFAM" id="SSF55073">
    <property type="entry name" value="Nucleotide cyclase"/>
    <property type="match status" value="2"/>
</dbReference>
<keyword evidence="1" id="KW-0472">Membrane</keyword>
<feature type="transmembrane region" description="Helical" evidence="1">
    <location>
        <begin position="36"/>
        <end position="55"/>
    </location>
</feature>
<dbReference type="RefSeq" id="WP_074691155.1">
    <property type="nucleotide sequence ID" value="NZ_BSRA01000002.1"/>
</dbReference>
<dbReference type="AlphaFoldDB" id="A0A1H2Q3H8"/>
<dbReference type="InterPro" id="IPR050469">
    <property type="entry name" value="Diguanylate_Cyclase"/>
</dbReference>
<organism evidence="4 5">
    <name type="scientific">Alicyclobacillus hesperidum</name>
    <dbReference type="NCBI Taxonomy" id="89784"/>
    <lineage>
        <taxon>Bacteria</taxon>
        <taxon>Bacillati</taxon>
        <taxon>Bacillota</taxon>
        <taxon>Bacilli</taxon>
        <taxon>Bacillales</taxon>
        <taxon>Alicyclobacillaceae</taxon>
        <taxon>Alicyclobacillus</taxon>
    </lineage>
</organism>
<dbReference type="PROSITE" id="PS50887">
    <property type="entry name" value="GGDEF"/>
    <property type="match status" value="2"/>
</dbReference>
<name>A0A1H2Q3H8_9BACL</name>
<dbReference type="PANTHER" id="PTHR45138:SF9">
    <property type="entry name" value="DIGUANYLATE CYCLASE DGCM-RELATED"/>
    <property type="match status" value="1"/>
</dbReference>
<evidence type="ECO:0000259" key="2">
    <source>
        <dbReference type="PROSITE" id="PS50887"/>
    </source>
</evidence>
<dbReference type="GO" id="GO:0005886">
    <property type="term" value="C:plasma membrane"/>
    <property type="evidence" value="ECO:0007669"/>
    <property type="project" value="TreeGrafter"/>
</dbReference>
<dbReference type="FunFam" id="3.30.70.270:FF:000001">
    <property type="entry name" value="Diguanylate cyclase domain protein"/>
    <property type="match status" value="1"/>
</dbReference>
<evidence type="ECO:0000256" key="1">
    <source>
        <dbReference type="SAM" id="Phobius"/>
    </source>
</evidence>
<evidence type="ECO:0000313" key="4">
    <source>
        <dbReference type="EMBL" id="SDW01348.1"/>
    </source>
</evidence>
<sequence length="716" mass="79458">MTEGTTLWRQNVYSAVVGIAGCLVALYGLPSLRHENGWLVAAMAVIACLLESLPIPLRQAQASLLPAVIIALVGLGGLEPAMVCGMLAACAAPLFLRTWDSVIVLFNAGQYALSTCALWLVLHALHSLPIVSVHAIVLFDLAAGSLVFLVVNHLLVHTLQWLRGNLLPSSIVSALVTDAANLALCLPFAVLVLALAPDNVWFAPIVMLPLAMLAYMLRAHRQTLDLQMIHEATTKLATEFDIRAIAADAAILTRRMTLADCVVVFLIDNEHNALVPMAVYPQAYDHLFDKNGWPEEAGGVIWKTIHHRDPVHIPDVRKDARVRILGDHPTFLSMAIFPMHAHLKAHGAIVCYAKRPRAFAHVHQYMDTLSNQVSVLLENAKLYQELQERTFRDEATGLFNYRYFYEELAKRVQTSVTENRPVSVLIADVDFFKKFNDTYGHLAGDVVLREVGRLLQRHAGVHGIAARYGGEEFAILIWANAEEAYRIAEQIRQEVSRLAVEFHGYHLQGISVSVGVATCPDHSLSDRDLLLKADSAMYWGAKQRGRNRTAMYAPEFDTQLFVDSLTSLYTHHFVNIRIRDDMMQGVTKWGVICIDLNQFGKVNTGFGFDVGDAVLRQVGVLVRQCLRHTELACRYGGDEILIVLPDVAETELAGVCDRVVNAIEQHRYVVSDHVVLSMRTTATYRVFEDVADGPDLFNRVAEMFAQLSTASEQTMA</sequence>
<dbReference type="Pfam" id="PF13185">
    <property type="entry name" value="GAF_2"/>
    <property type="match status" value="1"/>
</dbReference>
<dbReference type="SMART" id="SM00267">
    <property type="entry name" value="GGDEF"/>
    <property type="match status" value="2"/>
</dbReference>
<dbReference type="SUPFAM" id="SSF55781">
    <property type="entry name" value="GAF domain-like"/>
    <property type="match status" value="1"/>
</dbReference>
<keyword evidence="1" id="KW-1133">Transmembrane helix</keyword>
<feature type="domain" description="GGDEF" evidence="2">
    <location>
        <begin position="587"/>
        <end position="716"/>
    </location>
</feature>
<feature type="transmembrane region" description="Helical" evidence="1">
    <location>
        <begin position="12"/>
        <end position="29"/>
    </location>
</feature>
<feature type="transmembrane region" description="Helical" evidence="1">
    <location>
        <begin position="171"/>
        <end position="194"/>
    </location>
</feature>
<proteinExistence type="predicted"/>
<dbReference type="Proteomes" id="UP001157137">
    <property type="component" value="Unassembled WGS sequence"/>
</dbReference>
<feature type="transmembrane region" description="Helical" evidence="1">
    <location>
        <begin position="128"/>
        <end position="151"/>
    </location>
</feature>
<dbReference type="SMART" id="SM00065">
    <property type="entry name" value="GAF"/>
    <property type="match status" value="1"/>
</dbReference>
<dbReference type="CDD" id="cd01949">
    <property type="entry name" value="GGDEF"/>
    <property type="match status" value="2"/>
</dbReference>
<dbReference type="InterPro" id="IPR029787">
    <property type="entry name" value="Nucleotide_cyclase"/>
</dbReference>
<dbReference type="InterPro" id="IPR043128">
    <property type="entry name" value="Rev_trsase/Diguanyl_cyclase"/>
</dbReference>
<dbReference type="NCBIfam" id="TIGR00254">
    <property type="entry name" value="GGDEF"/>
    <property type="match status" value="2"/>
</dbReference>
<dbReference type="Proteomes" id="UP000182589">
    <property type="component" value="Unassembled WGS sequence"/>
</dbReference>
<keyword evidence="5" id="KW-1185">Reference proteome</keyword>
<feature type="transmembrane region" description="Helical" evidence="1">
    <location>
        <begin position="67"/>
        <end position="95"/>
    </location>
</feature>
<accession>A0A1H2Q3H8</accession>
<reference evidence="4" key="2">
    <citation type="submission" date="2016-10" db="EMBL/GenBank/DDBJ databases">
        <authorList>
            <person name="de Groot N.N."/>
        </authorList>
    </citation>
    <scope>NUCLEOTIDE SEQUENCE [LARGE SCALE GENOMIC DNA]</scope>
    <source>
        <strain evidence="4">DSM 12489</strain>
    </source>
</reference>
<evidence type="ECO:0000313" key="3">
    <source>
        <dbReference type="EMBL" id="GLV12842.1"/>
    </source>
</evidence>
<dbReference type="EMBL" id="BSRA01000002">
    <property type="protein sequence ID" value="GLV12842.1"/>
    <property type="molecule type" value="Genomic_DNA"/>
</dbReference>
<dbReference type="PANTHER" id="PTHR45138">
    <property type="entry name" value="REGULATORY COMPONENTS OF SENSORY TRANSDUCTION SYSTEM"/>
    <property type="match status" value="1"/>
</dbReference>
<dbReference type="STRING" id="89784.SAMN04489725_10146"/>
<dbReference type="GO" id="GO:1902201">
    <property type="term" value="P:negative regulation of bacterial-type flagellum-dependent cell motility"/>
    <property type="evidence" value="ECO:0007669"/>
    <property type="project" value="TreeGrafter"/>
</dbReference>
<feature type="domain" description="GGDEF" evidence="2">
    <location>
        <begin position="420"/>
        <end position="554"/>
    </location>
</feature>
<dbReference type="Pfam" id="PF00990">
    <property type="entry name" value="GGDEF"/>
    <property type="match status" value="2"/>
</dbReference>
<dbReference type="InterPro" id="IPR029016">
    <property type="entry name" value="GAF-like_dom_sf"/>
</dbReference>
<dbReference type="GO" id="GO:0043709">
    <property type="term" value="P:cell adhesion involved in single-species biofilm formation"/>
    <property type="evidence" value="ECO:0007669"/>
    <property type="project" value="TreeGrafter"/>
</dbReference>
<protein>
    <submittedName>
        <fullName evidence="4">Diguanylate cyclase (GGDEF) domain-containing protein</fullName>
    </submittedName>
</protein>
<dbReference type="InterPro" id="IPR003018">
    <property type="entry name" value="GAF"/>
</dbReference>
<reference evidence="3" key="3">
    <citation type="submission" date="2023-02" db="EMBL/GenBank/DDBJ databases">
        <title>Proposal of a novel subspecies: Alicyclobacillus hesperidum subspecies aegle.</title>
        <authorList>
            <person name="Goto K."/>
            <person name="Fujii T."/>
            <person name="Yasui K."/>
            <person name="Mochida K."/>
            <person name="Kato-Tanaka Y."/>
            <person name="Morohoshi S."/>
            <person name="An S.Y."/>
            <person name="Kasai H."/>
            <person name="Yokota A."/>
        </authorList>
    </citation>
    <scope>NUCLEOTIDE SEQUENCE</scope>
    <source>
        <strain evidence="3">DSM 12766</strain>
    </source>
</reference>
<evidence type="ECO:0000313" key="5">
    <source>
        <dbReference type="Proteomes" id="UP000182589"/>
    </source>
</evidence>
<feature type="transmembrane region" description="Helical" evidence="1">
    <location>
        <begin position="200"/>
        <end position="217"/>
    </location>
</feature>
<keyword evidence="1" id="KW-0812">Transmembrane</keyword>